<protein>
    <submittedName>
        <fullName evidence="1">Uncharacterized protein</fullName>
    </submittedName>
</protein>
<proteinExistence type="predicted"/>
<dbReference type="AlphaFoldDB" id="A0A265N6A4"/>
<organism evidence="1 2">
    <name type="scientific">Virgibacillus indicus</name>
    <dbReference type="NCBI Taxonomy" id="2024554"/>
    <lineage>
        <taxon>Bacteria</taxon>
        <taxon>Bacillati</taxon>
        <taxon>Bacillota</taxon>
        <taxon>Bacilli</taxon>
        <taxon>Bacillales</taxon>
        <taxon>Bacillaceae</taxon>
        <taxon>Virgibacillus</taxon>
    </lineage>
</organism>
<gene>
    <name evidence="1" type="ORF">CIL03_15765</name>
</gene>
<dbReference type="EMBL" id="NPMS01000009">
    <property type="protein sequence ID" value="OZU87548.1"/>
    <property type="molecule type" value="Genomic_DNA"/>
</dbReference>
<evidence type="ECO:0000313" key="2">
    <source>
        <dbReference type="Proteomes" id="UP000216498"/>
    </source>
</evidence>
<dbReference type="OrthoDB" id="6399948at2"/>
<sequence>MKMQKNNVIYFPDKIQEELFGILDEIFNFAVHRFNHTITEKTEELIKDINVSDELSERIFPQLVWWVIFCSPSAQDKPSIYQQFLHKNKHRWQEKSLAIQEILVSWLSLNPGFHYVEDTNSESGRVFIFRDIFEDEIKIVGIYNKTFQAPQEGELIIGLLLPMGKGIYTTQGGLFHIPEPYTQKIVREVIPYYQKHSISPNYHLNPQLFPSMIKLALEKVERRMPNGS</sequence>
<accession>A0A265N6A4</accession>
<dbReference type="RefSeq" id="WP_094886850.1">
    <property type="nucleotide sequence ID" value="NZ_NPMS01000009.1"/>
</dbReference>
<dbReference type="Proteomes" id="UP000216498">
    <property type="component" value="Unassembled WGS sequence"/>
</dbReference>
<keyword evidence="2" id="KW-1185">Reference proteome</keyword>
<name>A0A265N6A4_9BACI</name>
<evidence type="ECO:0000313" key="1">
    <source>
        <dbReference type="EMBL" id="OZU87548.1"/>
    </source>
</evidence>
<comment type="caution">
    <text evidence="1">The sequence shown here is derived from an EMBL/GenBank/DDBJ whole genome shotgun (WGS) entry which is preliminary data.</text>
</comment>
<reference evidence="1 2" key="1">
    <citation type="submission" date="2017-08" db="EMBL/GenBank/DDBJ databases">
        <title>Virgibacillus indicus sp. nov. and Virgibacillus profoundi sp. nov, two moderately halophilic bacteria isolated from marine sediment by using the Microfluidic Streak Plate.</title>
        <authorList>
            <person name="Xu B."/>
            <person name="Hu B."/>
            <person name="Wang J."/>
            <person name="Zhu Y."/>
            <person name="Huang L."/>
            <person name="Du W."/>
            <person name="Huang Y."/>
        </authorList>
    </citation>
    <scope>NUCLEOTIDE SEQUENCE [LARGE SCALE GENOMIC DNA]</scope>
    <source>
        <strain evidence="1 2">IO3-P2-C2</strain>
    </source>
</reference>